<dbReference type="PANTHER" id="PTHR12434">
    <property type="entry name" value="MEDIATOR OF RNA POLYMERASE II TRANSCRIPTION SUBUNIT 22"/>
    <property type="match status" value="1"/>
</dbReference>
<comment type="similarity">
    <text evidence="2">Belongs to the Mediator complex subunit 22 family.</text>
</comment>
<comment type="subcellular location">
    <subcellularLocation>
        <location evidence="1">Nucleus</location>
    </subcellularLocation>
</comment>
<dbReference type="Pfam" id="PF06179">
    <property type="entry name" value="Med22"/>
    <property type="match status" value="1"/>
</dbReference>
<reference evidence="7" key="1">
    <citation type="journal article" date="2020" name="Fungal Divers.">
        <title>Resolving the Mortierellaceae phylogeny through synthesis of multi-gene phylogenetics and phylogenomics.</title>
        <authorList>
            <person name="Vandepol N."/>
            <person name="Liber J."/>
            <person name="Desiro A."/>
            <person name="Na H."/>
            <person name="Kennedy M."/>
            <person name="Barry K."/>
            <person name="Grigoriev I.V."/>
            <person name="Miller A.N."/>
            <person name="O'Donnell K."/>
            <person name="Stajich J.E."/>
            <person name="Bonito G."/>
        </authorList>
    </citation>
    <scope>NUCLEOTIDE SEQUENCE</scope>
    <source>
        <strain evidence="7">BC1065</strain>
    </source>
</reference>
<comment type="caution">
    <text evidence="7">The sequence shown here is derived from an EMBL/GenBank/DDBJ whole genome shotgun (WGS) entry which is preliminary data.</text>
</comment>
<dbReference type="GO" id="GO:0003712">
    <property type="term" value="F:transcription coregulator activity"/>
    <property type="evidence" value="ECO:0007669"/>
    <property type="project" value="InterPro"/>
</dbReference>
<dbReference type="AlphaFoldDB" id="A0A9P6Q467"/>
<organism evidence="7 8">
    <name type="scientific">Actinomortierella ambigua</name>
    <dbReference type="NCBI Taxonomy" id="1343610"/>
    <lineage>
        <taxon>Eukaryota</taxon>
        <taxon>Fungi</taxon>
        <taxon>Fungi incertae sedis</taxon>
        <taxon>Mucoromycota</taxon>
        <taxon>Mortierellomycotina</taxon>
        <taxon>Mortierellomycetes</taxon>
        <taxon>Mortierellales</taxon>
        <taxon>Mortierellaceae</taxon>
        <taxon>Actinomortierella</taxon>
    </lineage>
</organism>
<evidence type="ECO:0000256" key="3">
    <source>
        <dbReference type="ARBA" id="ARBA00023015"/>
    </source>
</evidence>
<sequence>MAARPPQGLAQPGQSSAQAARASSHAAHSALQEIEEAYNKRLDADITQLLDSFGDIVRVASIAHPDNPSQTKDKYRIVQESYQVQGRATNIVRSAESLVAMLAELKRMLLLNDTTTLAQIASDRHKQLTSKKTAVKQRVLALKEEVDRTVWELERAYYGEVSLPSSSITAATTTMGAMAAPTTDSSA</sequence>
<dbReference type="GO" id="GO:0006357">
    <property type="term" value="P:regulation of transcription by RNA polymerase II"/>
    <property type="evidence" value="ECO:0007669"/>
    <property type="project" value="InterPro"/>
</dbReference>
<feature type="compositionally biased region" description="Low complexity" evidence="6">
    <location>
        <begin position="7"/>
        <end position="28"/>
    </location>
</feature>
<evidence type="ECO:0000256" key="6">
    <source>
        <dbReference type="SAM" id="MobiDB-lite"/>
    </source>
</evidence>
<dbReference type="InterPro" id="IPR009332">
    <property type="entry name" value="Med22"/>
</dbReference>
<name>A0A9P6Q467_9FUNG</name>
<evidence type="ECO:0000256" key="1">
    <source>
        <dbReference type="ARBA" id="ARBA00004123"/>
    </source>
</evidence>
<gene>
    <name evidence="7" type="primary">MED22</name>
    <name evidence="7" type="ORF">DFQ27_004961</name>
</gene>
<evidence type="ECO:0000256" key="2">
    <source>
        <dbReference type="ARBA" id="ARBA00005942"/>
    </source>
</evidence>
<keyword evidence="3" id="KW-0805">Transcription regulation</keyword>
<proteinExistence type="inferred from homology"/>
<keyword evidence="4" id="KW-0804">Transcription</keyword>
<dbReference type="GO" id="GO:0016592">
    <property type="term" value="C:mediator complex"/>
    <property type="evidence" value="ECO:0007669"/>
    <property type="project" value="InterPro"/>
</dbReference>
<evidence type="ECO:0000256" key="4">
    <source>
        <dbReference type="ARBA" id="ARBA00023163"/>
    </source>
</evidence>
<dbReference type="EMBL" id="JAAAJB010000349">
    <property type="protein sequence ID" value="KAG0257734.1"/>
    <property type="molecule type" value="Genomic_DNA"/>
</dbReference>
<accession>A0A9P6Q467</accession>
<dbReference type="OrthoDB" id="203279at2759"/>
<evidence type="ECO:0000313" key="7">
    <source>
        <dbReference type="EMBL" id="KAG0257734.1"/>
    </source>
</evidence>
<evidence type="ECO:0000313" key="8">
    <source>
        <dbReference type="Proteomes" id="UP000807716"/>
    </source>
</evidence>
<evidence type="ECO:0000256" key="5">
    <source>
        <dbReference type="ARBA" id="ARBA00023242"/>
    </source>
</evidence>
<feature type="region of interest" description="Disordered" evidence="6">
    <location>
        <begin position="1"/>
        <end position="28"/>
    </location>
</feature>
<dbReference type="Proteomes" id="UP000807716">
    <property type="component" value="Unassembled WGS sequence"/>
</dbReference>
<keyword evidence="5" id="KW-0539">Nucleus</keyword>
<dbReference type="PANTHER" id="PTHR12434:SF6">
    <property type="entry name" value="MEDIATOR OF RNA POLYMERASE II TRANSCRIPTION SUBUNIT 22"/>
    <property type="match status" value="1"/>
</dbReference>
<keyword evidence="8" id="KW-1185">Reference proteome</keyword>
<protein>
    <submittedName>
        <fullName evidence="7">Mediator of RNA polymerase II transcription subunit 22</fullName>
    </submittedName>
</protein>